<proteinExistence type="predicted"/>
<feature type="region of interest" description="Disordered" evidence="1">
    <location>
        <begin position="1"/>
        <end position="60"/>
    </location>
</feature>
<feature type="domain" description="Protein kinase" evidence="2">
    <location>
        <begin position="302"/>
        <end position="568"/>
    </location>
</feature>
<sequence>MHRAHSRTTSNRTSSAGSRVSNAASIKDALESEGWRVNSDSDDSLSYLESEPQSDPSPLLVHIDYSFTPQAEPDRQQSKPQPLSRGIQPGITPRLIKALSQKSTSLIPQLTMQYTSSPGSTAHKDQSQERPHETCSLRAWNIYQLRWSMFRISPLNHSMSFKDVPWPLLHIPTGPESVTTQAVDDFILSPSHSWDKSRKERLIIAKQRWDPKIFKLRWTNCIKTDEWPHVQGTVEALFRSLVDLENEDNLSCCTASSISLPDPQASEPAPPIIGKRMSAPDVIARLVEHGCLNLTKHLDLSTFNECPVSQGGFSDVFRGRMLGGQVVAVKALRMSTEDIDGPDTKHFKHAARELNTWGICSHPNVLQLLGLAVFRGRIGMVSPWANHGTLPRYLNSNTNIDRCDLCSQICNGLSYLHEIGIIHGDLKGANVLVLPDGTVVLSDFGNAKFLGRSIQFTETTRHLSLSVRWAAPELLLNSEEPSKAADVYALGMTILEVITNKLPYDGKTDLVIVSLICQGKHPERPEKYIPFRSRDGNRCWGLLRHCWEYEPGNRPQVVEVARRIQQITEKGLRNSRTLY</sequence>
<dbReference type="InterPro" id="IPR001245">
    <property type="entry name" value="Ser-Thr/Tyr_kinase_cat_dom"/>
</dbReference>
<dbReference type="PROSITE" id="PS50011">
    <property type="entry name" value="PROTEIN_KINASE_DOM"/>
    <property type="match status" value="1"/>
</dbReference>
<dbReference type="Gene3D" id="1.10.510.10">
    <property type="entry name" value="Transferase(Phosphotransferase) domain 1"/>
    <property type="match status" value="1"/>
</dbReference>
<dbReference type="InterPro" id="IPR000719">
    <property type="entry name" value="Prot_kinase_dom"/>
</dbReference>
<dbReference type="InterPro" id="IPR051681">
    <property type="entry name" value="Ser/Thr_Kinases-Pseudokinases"/>
</dbReference>
<dbReference type="Pfam" id="PF07714">
    <property type="entry name" value="PK_Tyr_Ser-Thr"/>
    <property type="match status" value="1"/>
</dbReference>
<evidence type="ECO:0000313" key="4">
    <source>
        <dbReference type="Proteomes" id="UP000044841"/>
    </source>
</evidence>
<dbReference type="SMART" id="SM00220">
    <property type="entry name" value="S_TKc"/>
    <property type="match status" value="1"/>
</dbReference>
<gene>
    <name evidence="3" type="primary">jak1</name>
    <name evidence="3" type="ORF">RSOLAG22IIIB_08794</name>
</gene>
<evidence type="ECO:0000313" key="3">
    <source>
        <dbReference type="EMBL" id="CUA69951.1"/>
    </source>
</evidence>
<keyword evidence="4" id="KW-1185">Reference proteome</keyword>
<reference evidence="3 4" key="1">
    <citation type="submission" date="2015-07" db="EMBL/GenBank/DDBJ databases">
        <authorList>
            <person name="Noorani M."/>
        </authorList>
    </citation>
    <scope>NUCLEOTIDE SEQUENCE [LARGE SCALE GENOMIC DNA]</scope>
    <source>
        <strain evidence="3">BBA 69670</strain>
    </source>
</reference>
<name>A0A0K6FUT0_9AGAM</name>
<dbReference type="PANTHER" id="PTHR44329">
    <property type="entry name" value="SERINE/THREONINE-PROTEIN KINASE TNNI3K-RELATED"/>
    <property type="match status" value="1"/>
</dbReference>
<dbReference type="AlphaFoldDB" id="A0A0K6FUT0"/>
<evidence type="ECO:0000256" key="1">
    <source>
        <dbReference type="SAM" id="MobiDB-lite"/>
    </source>
</evidence>
<accession>A0A0K6FUT0</accession>
<dbReference type="PROSITE" id="PS00108">
    <property type="entry name" value="PROTEIN_KINASE_ST"/>
    <property type="match status" value="1"/>
</dbReference>
<organism evidence="3 4">
    <name type="scientific">Rhizoctonia solani</name>
    <dbReference type="NCBI Taxonomy" id="456999"/>
    <lineage>
        <taxon>Eukaryota</taxon>
        <taxon>Fungi</taxon>
        <taxon>Dikarya</taxon>
        <taxon>Basidiomycota</taxon>
        <taxon>Agaricomycotina</taxon>
        <taxon>Agaricomycetes</taxon>
        <taxon>Cantharellales</taxon>
        <taxon>Ceratobasidiaceae</taxon>
        <taxon>Rhizoctonia</taxon>
    </lineage>
</organism>
<dbReference type="InterPro" id="IPR011009">
    <property type="entry name" value="Kinase-like_dom_sf"/>
</dbReference>
<dbReference type="PANTHER" id="PTHR44329:SF214">
    <property type="entry name" value="PROTEIN KINASE DOMAIN-CONTAINING PROTEIN"/>
    <property type="match status" value="1"/>
</dbReference>
<feature type="region of interest" description="Disordered" evidence="1">
    <location>
        <begin position="70"/>
        <end position="89"/>
    </location>
</feature>
<dbReference type="SUPFAM" id="SSF56112">
    <property type="entry name" value="Protein kinase-like (PK-like)"/>
    <property type="match status" value="1"/>
</dbReference>
<dbReference type="EMBL" id="CYGV01001035">
    <property type="protein sequence ID" value="CUA69951.1"/>
    <property type="molecule type" value="Genomic_DNA"/>
</dbReference>
<dbReference type="InterPro" id="IPR008271">
    <property type="entry name" value="Ser/Thr_kinase_AS"/>
</dbReference>
<protein>
    <recommendedName>
        <fullName evidence="2">Protein kinase domain-containing protein</fullName>
    </recommendedName>
</protein>
<dbReference type="GO" id="GO:0005524">
    <property type="term" value="F:ATP binding"/>
    <property type="evidence" value="ECO:0007669"/>
    <property type="project" value="InterPro"/>
</dbReference>
<feature type="compositionally biased region" description="Polar residues" evidence="1">
    <location>
        <begin position="7"/>
        <end position="24"/>
    </location>
</feature>
<dbReference type="Proteomes" id="UP000044841">
    <property type="component" value="Unassembled WGS sequence"/>
</dbReference>
<dbReference type="GO" id="GO:0004674">
    <property type="term" value="F:protein serine/threonine kinase activity"/>
    <property type="evidence" value="ECO:0007669"/>
    <property type="project" value="TreeGrafter"/>
</dbReference>
<evidence type="ECO:0000259" key="2">
    <source>
        <dbReference type="PROSITE" id="PS50011"/>
    </source>
</evidence>